<reference evidence="1" key="1">
    <citation type="submission" date="2018-11" db="EMBL/GenBank/DDBJ databases">
        <authorList>
            <consortium name="Pathogen Informatics"/>
        </authorList>
    </citation>
    <scope>NUCLEOTIDE SEQUENCE</scope>
</reference>
<dbReference type="EMBL" id="CAAALY010251458">
    <property type="protein sequence ID" value="VEL36117.1"/>
    <property type="molecule type" value="Genomic_DNA"/>
</dbReference>
<accession>A0A448XGI2</accession>
<dbReference type="AlphaFoldDB" id="A0A448XGI2"/>
<sequence>MSRGLRQLDHLSKAKRLQNNGIQPSSFGKITYESLLHALLYELKVSPIMLPQESPRNPVIFRIYDLYCSRFFIYLASTHLSIYIHLSIDSGRSPGFESFLPACALIFQLANGTPLRLDQQNGLLNHLLLCRPGGTNSAFLDGPWLAYQLARLANRFAQHGLAARIYVGLVKLVSPIVT</sequence>
<keyword evidence="2" id="KW-1185">Reference proteome</keyword>
<comment type="caution">
    <text evidence="1">The sequence shown here is derived from an EMBL/GenBank/DDBJ whole genome shotgun (WGS) entry which is preliminary data.</text>
</comment>
<organism evidence="1 2">
    <name type="scientific">Protopolystoma xenopodis</name>
    <dbReference type="NCBI Taxonomy" id="117903"/>
    <lineage>
        <taxon>Eukaryota</taxon>
        <taxon>Metazoa</taxon>
        <taxon>Spiralia</taxon>
        <taxon>Lophotrochozoa</taxon>
        <taxon>Platyhelminthes</taxon>
        <taxon>Monogenea</taxon>
        <taxon>Polyopisthocotylea</taxon>
        <taxon>Polystomatidea</taxon>
        <taxon>Polystomatidae</taxon>
        <taxon>Protopolystoma</taxon>
    </lineage>
</organism>
<gene>
    <name evidence="1" type="ORF">PXEA_LOCUS29557</name>
</gene>
<evidence type="ECO:0000313" key="2">
    <source>
        <dbReference type="Proteomes" id="UP000784294"/>
    </source>
</evidence>
<evidence type="ECO:0000313" key="1">
    <source>
        <dbReference type="EMBL" id="VEL36117.1"/>
    </source>
</evidence>
<dbReference type="Proteomes" id="UP000784294">
    <property type="component" value="Unassembled WGS sequence"/>
</dbReference>
<dbReference type="OrthoDB" id="1921953at2759"/>
<proteinExistence type="predicted"/>
<name>A0A448XGI2_9PLAT</name>
<protein>
    <submittedName>
        <fullName evidence="1">Uncharacterized protein</fullName>
    </submittedName>
</protein>